<accession>A0ABD0Y142</accession>
<evidence type="ECO:0000256" key="1">
    <source>
        <dbReference type="SAM" id="MobiDB-lite"/>
    </source>
</evidence>
<proteinExistence type="predicted"/>
<dbReference type="Proteomes" id="UP001558652">
    <property type="component" value="Unassembled WGS sequence"/>
</dbReference>
<organism evidence="2 3">
    <name type="scientific">Ranatra chinensis</name>
    <dbReference type="NCBI Taxonomy" id="642074"/>
    <lineage>
        <taxon>Eukaryota</taxon>
        <taxon>Metazoa</taxon>
        <taxon>Ecdysozoa</taxon>
        <taxon>Arthropoda</taxon>
        <taxon>Hexapoda</taxon>
        <taxon>Insecta</taxon>
        <taxon>Pterygota</taxon>
        <taxon>Neoptera</taxon>
        <taxon>Paraneoptera</taxon>
        <taxon>Hemiptera</taxon>
        <taxon>Heteroptera</taxon>
        <taxon>Panheteroptera</taxon>
        <taxon>Nepomorpha</taxon>
        <taxon>Nepidae</taxon>
        <taxon>Ranatrinae</taxon>
        <taxon>Ranatra</taxon>
    </lineage>
</organism>
<evidence type="ECO:0000313" key="2">
    <source>
        <dbReference type="EMBL" id="KAL1117202.1"/>
    </source>
</evidence>
<name>A0ABD0Y142_9HEMI</name>
<feature type="compositionally biased region" description="Polar residues" evidence="1">
    <location>
        <begin position="104"/>
        <end position="131"/>
    </location>
</feature>
<comment type="caution">
    <text evidence="2">The sequence shown here is derived from an EMBL/GenBank/DDBJ whole genome shotgun (WGS) entry which is preliminary data.</text>
</comment>
<keyword evidence="3" id="KW-1185">Reference proteome</keyword>
<sequence length="366" mass="41851">MTDLCMKVKVEEYRTPRRPIQCHKCQRLGTVDNCCSAEKRPVKCGNNHPAKECAVKREDFSCALCSGNHPATYRGCPVYKEKAKQKYKTRNPTQKLPNEKKTTKPTVTDSDRNVSPPQIAPDNTRSQNSFADVTKSRKCTQKLPPSTVKQTPQPAKKPQTQDPPKTRRQPKSPEKQKESPNSVPANETPPGKDSYYLLSIYLGVILDNRLTWNLHVNEILKKSYARFAQLYPLLNRTSSFSVKADRDIYLMLLRPILTYASPVWGYTDRSKINKILVFQNKVLRMVAHAPLATKRTVLHRDLKVPSIKGHIIYLGARFYEKLQSIDNGLINQLRQRPTSWDKYKRPSSLLDEKDAHALTKRPKDLG</sequence>
<feature type="compositionally biased region" description="Low complexity" evidence="1">
    <location>
        <begin position="147"/>
        <end position="163"/>
    </location>
</feature>
<feature type="region of interest" description="Disordered" evidence="1">
    <location>
        <begin position="84"/>
        <end position="190"/>
    </location>
</feature>
<dbReference type="AlphaFoldDB" id="A0ABD0Y142"/>
<evidence type="ECO:0000313" key="3">
    <source>
        <dbReference type="Proteomes" id="UP001558652"/>
    </source>
</evidence>
<reference evidence="2 3" key="1">
    <citation type="submission" date="2024-07" db="EMBL/GenBank/DDBJ databases">
        <title>Chromosome-level genome assembly of the water stick insect Ranatra chinensis (Heteroptera: Nepidae).</title>
        <authorList>
            <person name="Liu X."/>
        </authorList>
    </citation>
    <scope>NUCLEOTIDE SEQUENCE [LARGE SCALE GENOMIC DNA]</scope>
    <source>
        <strain evidence="2">Cailab_2021Rc</strain>
        <tissue evidence="2">Muscle</tissue>
    </source>
</reference>
<protein>
    <recommendedName>
        <fullName evidence="4">RNA-directed DNA polymerase from mobile element jockey</fullName>
    </recommendedName>
</protein>
<dbReference type="EMBL" id="JBFDAA010000016">
    <property type="protein sequence ID" value="KAL1117202.1"/>
    <property type="molecule type" value="Genomic_DNA"/>
</dbReference>
<gene>
    <name evidence="2" type="ORF">AAG570_004529</name>
</gene>
<evidence type="ECO:0008006" key="4">
    <source>
        <dbReference type="Google" id="ProtNLM"/>
    </source>
</evidence>